<keyword evidence="2 4" id="KW-0863">Zinc-finger</keyword>
<dbReference type="InterPro" id="IPR001965">
    <property type="entry name" value="Znf_PHD"/>
</dbReference>
<proteinExistence type="predicted"/>
<sequence>MATTWQSCKDTYTIRGTNKIVRAGDCVSLRPTVASKPIMARVEKIELDNLNGKRVHVRWYYRPEEAIGGRRSFHGDKELFLSDHYDVHRADTIEGKYYVYSLKKYTKLATVGAEDYFCRFRYKVATGVFKPRRVPVFCKCEMPYNPDRFMANCETCSERFHPECVGIPFEKAMRMQDLGFVCPECYPSDLDH</sequence>
<feature type="domain" description="PHD-type" evidence="5">
    <location>
        <begin position="135"/>
        <end position="188"/>
    </location>
</feature>
<dbReference type="OrthoDB" id="436852at2759"/>
<dbReference type="SMART" id="SM00439">
    <property type="entry name" value="BAH"/>
    <property type="match status" value="1"/>
</dbReference>
<dbReference type="Gramene" id="Psat05G0752400-T1">
    <property type="protein sequence ID" value="KAI5412929.1"/>
    <property type="gene ID" value="KIW84_057524"/>
</dbReference>
<dbReference type="Gene3D" id="3.30.40.10">
    <property type="entry name" value="Zinc/RING finger domain, C3HC4 (zinc finger)"/>
    <property type="match status" value="1"/>
</dbReference>
<dbReference type="EMBL" id="JAMSHJ010000005">
    <property type="protein sequence ID" value="KAI5412929.1"/>
    <property type="molecule type" value="Genomic_DNA"/>
</dbReference>
<dbReference type="InterPro" id="IPR001025">
    <property type="entry name" value="BAH_dom"/>
</dbReference>
<dbReference type="PROSITE" id="PS50016">
    <property type="entry name" value="ZF_PHD_2"/>
    <property type="match status" value="1"/>
</dbReference>
<name>A0A9D5AN07_PEA</name>
<dbReference type="GO" id="GO:0008270">
    <property type="term" value="F:zinc ion binding"/>
    <property type="evidence" value="ECO:0007669"/>
    <property type="project" value="UniProtKB-KW"/>
</dbReference>
<dbReference type="Pfam" id="PF00628">
    <property type="entry name" value="PHD"/>
    <property type="match status" value="1"/>
</dbReference>
<dbReference type="Gene3D" id="2.30.30.490">
    <property type="match status" value="1"/>
</dbReference>
<dbReference type="SMART" id="SM00249">
    <property type="entry name" value="PHD"/>
    <property type="match status" value="1"/>
</dbReference>
<evidence type="ECO:0000259" key="5">
    <source>
        <dbReference type="PROSITE" id="PS50016"/>
    </source>
</evidence>
<reference evidence="7 8" key="1">
    <citation type="journal article" date="2022" name="Nat. Genet.">
        <title>Improved pea reference genome and pan-genome highlight genomic features and evolutionary characteristics.</title>
        <authorList>
            <person name="Yang T."/>
            <person name="Liu R."/>
            <person name="Luo Y."/>
            <person name="Hu S."/>
            <person name="Wang D."/>
            <person name="Wang C."/>
            <person name="Pandey M.K."/>
            <person name="Ge S."/>
            <person name="Xu Q."/>
            <person name="Li N."/>
            <person name="Li G."/>
            <person name="Huang Y."/>
            <person name="Saxena R.K."/>
            <person name="Ji Y."/>
            <person name="Li M."/>
            <person name="Yan X."/>
            <person name="He Y."/>
            <person name="Liu Y."/>
            <person name="Wang X."/>
            <person name="Xiang C."/>
            <person name="Varshney R.K."/>
            <person name="Ding H."/>
            <person name="Gao S."/>
            <person name="Zong X."/>
        </authorList>
    </citation>
    <scope>NUCLEOTIDE SEQUENCE [LARGE SCALE GENOMIC DNA]</scope>
    <source>
        <strain evidence="7 8">cv. Zhongwan 6</strain>
    </source>
</reference>
<dbReference type="Pfam" id="PF01426">
    <property type="entry name" value="BAH"/>
    <property type="match status" value="1"/>
</dbReference>
<protein>
    <submittedName>
        <fullName evidence="7">Uncharacterized protein</fullName>
    </submittedName>
</protein>
<accession>A0A9D5AN07</accession>
<dbReference type="Gramene" id="Psat5g272240.1">
    <property type="protein sequence ID" value="Psat5g272240.1.cds"/>
    <property type="gene ID" value="Psat5g272240"/>
</dbReference>
<evidence type="ECO:0000313" key="7">
    <source>
        <dbReference type="EMBL" id="KAI5412929.1"/>
    </source>
</evidence>
<dbReference type="InterPro" id="IPR019787">
    <property type="entry name" value="Znf_PHD-finger"/>
</dbReference>
<evidence type="ECO:0000256" key="3">
    <source>
        <dbReference type="ARBA" id="ARBA00022833"/>
    </source>
</evidence>
<dbReference type="SUPFAM" id="SSF57903">
    <property type="entry name" value="FYVE/PHD zinc finger"/>
    <property type="match status" value="1"/>
</dbReference>
<dbReference type="InterPro" id="IPR043151">
    <property type="entry name" value="BAH_sf"/>
</dbReference>
<feature type="domain" description="BAH" evidence="6">
    <location>
        <begin position="19"/>
        <end position="133"/>
    </location>
</feature>
<comment type="caution">
    <text evidence="7">The sequence shown here is derived from an EMBL/GenBank/DDBJ whole genome shotgun (WGS) entry which is preliminary data.</text>
</comment>
<evidence type="ECO:0000256" key="1">
    <source>
        <dbReference type="ARBA" id="ARBA00022723"/>
    </source>
</evidence>
<keyword evidence="3" id="KW-0862">Zinc</keyword>
<evidence type="ECO:0000313" key="8">
    <source>
        <dbReference type="Proteomes" id="UP001058974"/>
    </source>
</evidence>
<evidence type="ECO:0000259" key="6">
    <source>
        <dbReference type="PROSITE" id="PS51038"/>
    </source>
</evidence>
<dbReference type="InterPro" id="IPR011011">
    <property type="entry name" value="Znf_FYVE_PHD"/>
</dbReference>
<keyword evidence="1" id="KW-0479">Metal-binding</keyword>
<evidence type="ECO:0000256" key="2">
    <source>
        <dbReference type="ARBA" id="ARBA00022771"/>
    </source>
</evidence>
<dbReference type="InterPro" id="IPR013083">
    <property type="entry name" value="Znf_RING/FYVE/PHD"/>
</dbReference>
<dbReference type="PROSITE" id="PS51038">
    <property type="entry name" value="BAH"/>
    <property type="match status" value="1"/>
</dbReference>
<dbReference type="GO" id="GO:0003682">
    <property type="term" value="F:chromatin binding"/>
    <property type="evidence" value="ECO:0007669"/>
    <property type="project" value="InterPro"/>
</dbReference>
<dbReference type="PANTHER" id="PTHR46364">
    <property type="entry name" value="OS08G0421900 PROTEIN"/>
    <property type="match status" value="1"/>
</dbReference>
<organism evidence="7 8">
    <name type="scientific">Pisum sativum</name>
    <name type="common">Garden pea</name>
    <name type="synonym">Lathyrus oleraceus</name>
    <dbReference type="NCBI Taxonomy" id="3888"/>
    <lineage>
        <taxon>Eukaryota</taxon>
        <taxon>Viridiplantae</taxon>
        <taxon>Streptophyta</taxon>
        <taxon>Embryophyta</taxon>
        <taxon>Tracheophyta</taxon>
        <taxon>Spermatophyta</taxon>
        <taxon>Magnoliopsida</taxon>
        <taxon>eudicotyledons</taxon>
        <taxon>Gunneridae</taxon>
        <taxon>Pentapetalae</taxon>
        <taxon>rosids</taxon>
        <taxon>fabids</taxon>
        <taxon>Fabales</taxon>
        <taxon>Fabaceae</taxon>
        <taxon>Papilionoideae</taxon>
        <taxon>50 kb inversion clade</taxon>
        <taxon>NPAAA clade</taxon>
        <taxon>Hologalegina</taxon>
        <taxon>IRL clade</taxon>
        <taxon>Fabeae</taxon>
        <taxon>Lathyrus</taxon>
    </lineage>
</organism>
<gene>
    <name evidence="7" type="ORF">KIW84_057524</name>
</gene>
<evidence type="ECO:0000256" key="4">
    <source>
        <dbReference type="PROSITE-ProRule" id="PRU00146"/>
    </source>
</evidence>
<dbReference type="AlphaFoldDB" id="A0A9D5AN07"/>
<dbReference type="Proteomes" id="UP001058974">
    <property type="component" value="Chromosome 5"/>
</dbReference>
<keyword evidence="8" id="KW-1185">Reference proteome</keyword>